<evidence type="ECO:0000256" key="15">
    <source>
        <dbReference type="PIRSR" id="PIRSR602401-1"/>
    </source>
</evidence>
<proteinExistence type="inferred from homology"/>
<evidence type="ECO:0000256" key="8">
    <source>
        <dbReference type="ARBA" id="ARBA00023002"/>
    </source>
</evidence>
<keyword evidence="6" id="KW-1002">Plastid outer membrane</keyword>
<accession>A0ABD2Z8B2</accession>
<dbReference type="EMBL" id="JBJUIK010000011">
    <property type="protein sequence ID" value="KAL3514570.1"/>
    <property type="molecule type" value="Genomic_DNA"/>
</dbReference>
<dbReference type="GO" id="GO:0016102">
    <property type="term" value="P:diterpenoid biosynthetic process"/>
    <property type="evidence" value="ECO:0007669"/>
    <property type="project" value="UniProtKB-ARBA"/>
</dbReference>
<dbReference type="PROSITE" id="PS00086">
    <property type="entry name" value="CYTOCHROME_P450"/>
    <property type="match status" value="1"/>
</dbReference>
<evidence type="ECO:0000256" key="2">
    <source>
        <dbReference type="ARBA" id="ARBA00010617"/>
    </source>
</evidence>
<dbReference type="PANTHER" id="PTHR47283">
    <property type="entry name" value="ENT-KAURENE OXIDASE, CHLOROPLASTIC"/>
    <property type="match status" value="1"/>
</dbReference>
<keyword evidence="9 15" id="KW-0408">Iron</keyword>
<dbReference type="InterPro" id="IPR002401">
    <property type="entry name" value="Cyt_P450_E_grp-I"/>
</dbReference>
<gene>
    <name evidence="17" type="ORF">ACH5RR_027287</name>
</gene>
<comment type="caution">
    <text evidence="17">The sequence shown here is derived from an EMBL/GenBank/DDBJ whole genome shotgun (WGS) entry which is preliminary data.</text>
</comment>
<dbReference type="PANTHER" id="PTHR47283:SF1">
    <property type="entry name" value="ENT-KAURENE OXIDASE, CHLOROPLASTIC"/>
    <property type="match status" value="1"/>
</dbReference>
<keyword evidence="5 15" id="KW-0479">Metal-binding</keyword>
<comment type="similarity">
    <text evidence="2 16">Belongs to the cytochrome P450 family.</text>
</comment>
<name>A0ABD2Z8B2_9GENT</name>
<keyword evidence="11" id="KW-0472">Membrane</keyword>
<dbReference type="Proteomes" id="UP001630127">
    <property type="component" value="Unassembled WGS sequence"/>
</dbReference>
<keyword evidence="18" id="KW-1185">Reference proteome</keyword>
<dbReference type="EC" id="1.14.14.86" evidence="14"/>
<reference evidence="17 18" key="1">
    <citation type="submission" date="2024-11" db="EMBL/GenBank/DDBJ databases">
        <title>A near-complete genome assembly of Cinchona calisaya.</title>
        <authorList>
            <person name="Lian D.C."/>
            <person name="Zhao X.W."/>
            <person name="Wei L."/>
        </authorList>
    </citation>
    <scope>NUCLEOTIDE SEQUENCE [LARGE SCALE GENOMIC DNA]</scope>
    <source>
        <tissue evidence="17">Nenye</tissue>
    </source>
</reference>
<dbReference type="Gene3D" id="1.10.630.10">
    <property type="entry name" value="Cytochrome P450"/>
    <property type="match status" value="1"/>
</dbReference>
<dbReference type="GO" id="GO:0052615">
    <property type="term" value="F:ent-kaurene oxidase activity"/>
    <property type="evidence" value="ECO:0007669"/>
    <property type="project" value="UniProtKB-EC"/>
</dbReference>
<dbReference type="AlphaFoldDB" id="A0ABD2Z8B2"/>
<evidence type="ECO:0000256" key="3">
    <source>
        <dbReference type="ARBA" id="ARBA00022617"/>
    </source>
</evidence>
<dbReference type="InterPro" id="IPR036396">
    <property type="entry name" value="Cyt_P450_sf"/>
</dbReference>
<keyword evidence="3 15" id="KW-0349">Heme</keyword>
<evidence type="ECO:0000256" key="7">
    <source>
        <dbReference type="ARBA" id="ARBA00022989"/>
    </source>
</evidence>
<evidence type="ECO:0000256" key="16">
    <source>
        <dbReference type="RuleBase" id="RU000461"/>
    </source>
</evidence>
<evidence type="ECO:0000256" key="10">
    <source>
        <dbReference type="ARBA" id="ARBA00023033"/>
    </source>
</evidence>
<protein>
    <recommendedName>
        <fullName evidence="14">ent-kaurene monooxygenase</fullName>
        <ecNumber evidence="14">1.14.14.86</ecNumber>
    </recommendedName>
</protein>
<evidence type="ECO:0000313" key="17">
    <source>
        <dbReference type="EMBL" id="KAL3514570.1"/>
    </source>
</evidence>
<dbReference type="Pfam" id="PF00067">
    <property type="entry name" value="p450"/>
    <property type="match status" value="1"/>
</dbReference>
<dbReference type="FunFam" id="1.10.630.10:FF:000062">
    <property type="entry name" value="Ent-kaurene oxidase 2"/>
    <property type="match status" value="1"/>
</dbReference>
<keyword evidence="7" id="KW-1133">Transmembrane helix</keyword>
<evidence type="ECO:0000256" key="5">
    <source>
        <dbReference type="ARBA" id="ARBA00022723"/>
    </source>
</evidence>
<dbReference type="InterPro" id="IPR017972">
    <property type="entry name" value="Cyt_P450_CS"/>
</dbReference>
<keyword evidence="8 16" id="KW-0560">Oxidoreductase</keyword>
<evidence type="ECO:0000256" key="13">
    <source>
        <dbReference type="ARBA" id="ARBA00058795"/>
    </source>
</evidence>
<sequence>MEAIINVPALPVGTAVAVGGPAVALGGLSLWLIKAYVDDQRRKSLKHPPTPEVPGLPVIGNLLQLKEKKPHKTFAKWAETYGPIYSIKTGANKMVVLNSNDVCKEALVTKYSSISTRKLSKALNILTADKSIIAMSDYDEFYKMAKRHILNSTLGTHAQKRHRGHRDTLVENTFNQLHASLSENPLQAVNLRKIFLFELFSLALKEVLGEDMESIYVEEFGTTFSKEELIKILVHDPMEGAIEVDWRDFFPYLGWIPNKSFERKIQQMDHRRGAVVKALIKQQKKRFESGKEISCYLDCLLSEATTFTEKQILMLIWEAIIETSDTTLVTTEWAMYELAKDQEKQDRLYRDIQNVCGANKVTEENLCQLPYLSAIFHETLRKHSPVPVVPLRYVHEDTELGGYNIPAGTEIAINIYGCNMDKKVWENPEQWYPERFLDGKNDHMELHKTAAFGGGKRACAGALQAMLISCVTIARLVQEFDWGLADGEKDNVDTLGLTNQKLHPLQAIIKPRT</sequence>
<evidence type="ECO:0000313" key="18">
    <source>
        <dbReference type="Proteomes" id="UP001630127"/>
    </source>
</evidence>
<dbReference type="InterPro" id="IPR001128">
    <property type="entry name" value="Cyt_P450"/>
</dbReference>
<keyword evidence="10 16" id="KW-0503">Monooxygenase</keyword>
<evidence type="ECO:0000256" key="6">
    <source>
        <dbReference type="ARBA" id="ARBA00022805"/>
    </source>
</evidence>
<dbReference type="CDD" id="cd11075">
    <property type="entry name" value="CYP77_89"/>
    <property type="match status" value="1"/>
</dbReference>
<dbReference type="SUPFAM" id="SSF48264">
    <property type="entry name" value="Cytochrome P450"/>
    <property type="match status" value="1"/>
</dbReference>
<keyword evidence="4" id="KW-0812">Transmembrane</keyword>
<feature type="binding site" description="axial binding residue" evidence="15">
    <location>
        <position position="459"/>
    </location>
    <ligand>
        <name>heme</name>
        <dbReference type="ChEBI" id="CHEBI:30413"/>
    </ligand>
    <ligandPart>
        <name>Fe</name>
        <dbReference type="ChEBI" id="CHEBI:18248"/>
    </ligandPart>
</feature>
<dbReference type="GO" id="GO:0009707">
    <property type="term" value="C:chloroplast outer membrane"/>
    <property type="evidence" value="ECO:0007669"/>
    <property type="project" value="UniProtKB-SubCell"/>
</dbReference>
<evidence type="ECO:0000256" key="4">
    <source>
        <dbReference type="ARBA" id="ARBA00022692"/>
    </source>
</evidence>
<evidence type="ECO:0000256" key="14">
    <source>
        <dbReference type="ARBA" id="ARBA00066565"/>
    </source>
</evidence>
<dbReference type="PRINTS" id="PR00463">
    <property type="entry name" value="EP450I"/>
</dbReference>
<dbReference type="InterPro" id="IPR044225">
    <property type="entry name" value="KO_chloroplastic"/>
</dbReference>
<evidence type="ECO:0000256" key="9">
    <source>
        <dbReference type="ARBA" id="ARBA00023004"/>
    </source>
</evidence>
<comment type="function">
    <text evidence="13">Catalyzes three successive oxidations of the 4-methyl group of ent-kaurene giving kaurenoic acid, a key step in gibberellins (GAs) biosynthesis. GAs, which are involved many processes, including stem elongation, play a central role in plant development.</text>
</comment>
<evidence type="ECO:0000256" key="12">
    <source>
        <dbReference type="ARBA" id="ARBA00023766"/>
    </source>
</evidence>
<organism evidence="17 18">
    <name type="scientific">Cinchona calisaya</name>
    <dbReference type="NCBI Taxonomy" id="153742"/>
    <lineage>
        <taxon>Eukaryota</taxon>
        <taxon>Viridiplantae</taxon>
        <taxon>Streptophyta</taxon>
        <taxon>Embryophyta</taxon>
        <taxon>Tracheophyta</taxon>
        <taxon>Spermatophyta</taxon>
        <taxon>Magnoliopsida</taxon>
        <taxon>eudicotyledons</taxon>
        <taxon>Gunneridae</taxon>
        <taxon>Pentapetalae</taxon>
        <taxon>asterids</taxon>
        <taxon>lamiids</taxon>
        <taxon>Gentianales</taxon>
        <taxon>Rubiaceae</taxon>
        <taxon>Cinchonoideae</taxon>
        <taxon>Cinchoneae</taxon>
        <taxon>Cinchona</taxon>
    </lineage>
</organism>
<evidence type="ECO:0000256" key="1">
    <source>
        <dbReference type="ARBA" id="ARBA00001971"/>
    </source>
</evidence>
<dbReference type="GO" id="GO:0046872">
    <property type="term" value="F:metal ion binding"/>
    <property type="evidence" value="ECO:0007669"/>
    <property type="project" value="UniProtKB-KW"/>
</dbReference>
<keyword evidence="6" id="KW-0934">Plastid</keyword>
<comment type="cofactor">
    <cofactor evidence="1 15">
        <name>heme</name>
        <dbReference type="ChEBI" id="CHEBI:30413"/>
    </cofactor>
</comment>
<evidence type="ECO:0000256" key="11">
    <source>
        <dbReference type="ARBA" id="ARBA00023136"/>
    </source>
</evidence>
<comment type="subcellular location">
    <subcellularLocation>
        <location evidence="12">Plastid</location>
        <location evidence="12">Chloroplast outer membrane</location>
        <topology evidence="12">Single-pass membrane protein</topology>
    </subcellularLocation>
</comment>